<feature type="transmembrane region" description="Helical" evidence="6">
    <location>
        <begin position="28"/>
        <end position="47"/>
    </location>
</feature>
<dbReference type="Proteomes" id="UP000029614">
    <property type="component" value="Unassembled WGS sequence"/>
</dbReference>
<dbReference type="EMBL" id="JRNU01000001">
    <property type="protein sequence ID" value="KGF53418.1"/>
    <property type="molecule type" value="Genomic_DNA"/>
</dbReference>
<reference evidence="8 9" key="1">
    <citation type="submission" date="2014-07" db="EMBL/GenBank/DDBJ databases">
        <authorList>
            <person name="McCorrison J."/>
            <person name="Sanka R."/>
            <person name="Torralba M."/>
            <person name="Gillis M."/>
            <person name="Haft D.H."/>
            <person name="Methe B."/>
            <person name="Sutton G."/>
            <person name="Nelson K.E."/>
        </authorList>
    </citation>
    <scope>NUCLEOTIDE SEQUENCE [LARGE SCALE GENOMIC DNA]</scope>
    <source>
        <strain evidence="8 9">DNF00058</strain>
    </source>
</reference>
<dbReference type="RefSeq" id="WP_036853795.1">
    <property type="nucleotide sequence ID" value="NZ_JRNU01000001.1"/>
</dbReference>
<dbReference type="Gene3D" id="3.40.1710.10">
    <property type="entry name" value="abc type-2 transporter like domain"/>
    <property type="match status" value="1"/>
</dbReference>
<keyword evidence="4 6" id="KW-1133">Transmembrane helix</keyword>
<protein>
    <submittedName>
        <fullName evidence="8">Membrane protein</fullName>
    </submittedName>
</protein>
<evidence type="ECO:0000256" key="2">
    <source>
        <dbReference type="ARBA" id="ARBA00022475"/>
    </source>
</evidence>
<keyword evidence="9" id="KW-1185">Reference proteome</keyword>
<feature type="transmembrane region" description="Helical" evidence="6">
    <location>
        <begin position="235"/>
        <end position="261"/>
    </location>
</feature>
<dbReference type="PANTHER" id="PTHR30294">
    <property type="entry name" value="MEMBRANE COMPONENT OF ABC TRANSPORTER YHHJ-RELATED"/>
    <property type="match status" value="1"/>
</dbReference>
<dbReference type="OrthoDB" id="9811522at2"/>
<evidence type="ECO:0000256" key="4">
    <source>
        <dbReference type="ARBA" id="ARBA00022989"/>
    </source>
</evidence>
<feature type="transmembrane region" description="Helical" evidence="6">
    <location>
        <begin position="273"/>
        <end position="297"/>
    </location>
</feature>
<evidence type="ECO:0000313" key="8">
    <source>
        <dbReference type="EMBL" id="KGF53418.1"/>
    </source>
</evidence>
<sequence length="396" mass="45321">MKNNSNNIITLFFRVLFKEFKIIFTDEGILMFVFIVPLFYPLLYSWIYNNEVVREVPVAVVDMAHSKSSRDFVHNFNASPSVEATYYCNNLEEAKGLVEKQIVKGILYFPHEYDKNLINGKQGIVSIYCDMSLMLTYKSIYLAALNVSLEQNKKIQKPKSLSFTKHEEDLNTEPIIVKDKSIYNITEGYGNAILPGVLILIIQQILMLSIGLSAGTINEHKDKFYLKLKSSMGGIYLLTLTKTIAYFSIFTVLVSYITIAIPHFFGFTMLATPVPLICLLTPYLLSAIFFAMIISFFVRLRENVMLIIVFTSVPFLFMSGANWPLNNIPSFWQGVSWLIPSTFGIRGYLTLASLGGTLEDILPYCRYLWIQTFSYFFIVIIFNLITINKPHKNKNI</sequence>
<name>A0A096B234_9BACT</name>
<comment type="subcellular location">
    <subcellularLocation>
        <location evidence="1">Cell membrane</location>
        <topology evidence="1">Multi-pass membrane protein</topology>
    </subcellularLocation>
</comment>
<proteinExistence type="predicted"/>
<keyword evidence="2" id="KW-1003">Cell membrane</keyword>
<feature type="transmembrane region" description="Helical" evidence="6">
    <location>
        <begin position="192"/>
        <end position="214"/>
    </location>
</feature>
<keyword evidence="3 6" id="KW-0812">Transmembrane</keyword>
<dbReference type="InterPro" id="IPR051449">
    <property type="entry name" value="ABC-2_transporter_component"/>
</dbReference>
<evidence type="ECO:0000256" key="5">
    <source>
        <dbReference type="ARBA" id="ARBA00023136"/>
    </source>
</evidence>
<evidence type="ECO:0000259" key="7">
    <source>
        <dbReference type="Pfam" id="PF12698"/>
    </source>
</evidence>
<keyword evidence="5 6" id="KW-0472">Membrane</keyword>
<feature type="domain" description="ABC-2 type transporter transmembrane" evidence="7">
    <location>
        <begin position="29"/>
        <end position="381"/>
    </location>
</feature>
<accession>A0A096B234</accession>
<evidence type="ECO:0000256" key="6">
    <source>
        <dbReference type="SAM" id="Phobius"/>
    </source>
</evidence>
<feature type="transmembrane region" description="Helical" evidence="6">
    <location>
        <begin position="367"/>
        <end position="387"/>
    </location>
</feature>
<feature type="transmembrane region" description="Helical" evidence="6">
    <location>
        <begin position="304"/>
        <end position="323"/>
    </location>
</feature>
<organism evidence="8 9">
    <name type="scientific">Prevotella amnii DNF00058</name>
    <dbReference type="NCBI Taxonomy" id="1401066"/>
    <lineage>
        <taxon>Bacteria</taxon>
        <taxon>Pseudomonadati</taxon>
        <taxon>Bacteroidota</taxon>
        <taxon>Bacteroidia</taxon>
        <taxon>Bacteroidales</taxon>
        <taxon>Prevotellaceae</taxon>
        <taxon>Prevotella</taxon>
    </lineage>
</organism>
<evidence type="ECO:0000256" key="1">
    <source>
        <dbReference type="ARBA" id="ARBA00004651"/>
    </source>
</evidence>
<gene>
    <name evidence="8" type="ORF">HMPREF9302_00565</name>
</gene>
<dbReference type="GO" id="GO:0140359">
    <property type="term" value="F:ABC-type transporter activity"/>
    <property type="evidence" value="ECO:0007669"/>
    <property type="project" value="InterPro"/>
</dbReference>
<dbReference type="InterPro" id="IPR013525">
    <property type="entry name" value="ABC2_TM"/>
</dbReference>
<evidence type="ECO:0000313" key="9">
    <source>
        <dbReference type="Proteomes" id="UP000029614"/>
    </source>
</evidence>
<dbReference type="Pfam" id="PF12698">
    <property type="entry name" value="ABC2_membrane_3"/>
    <property type="match status" value="1"/>
</dbReference>
<evidence type="ECO:0000256" key="3">
    <source>
        <dbReference type="ARBA" id="ARBA00022692"/>
    </source>
</evidence>
<dbReference type="GO" id="GO:0005886">
    <property type="term" value="C:plasma membrane"/>
    <property type="evidence" value="ECO:0007669"/>
    <property type="project" value="UniProtKB-SubCell"/>
</dbReference>
<comment type="caution">
    <text evidence="8">The sequence shown here is derived from an EMBL/GenBank/DDBJ whole genome shotgun (WGS) entry which is preliminary data.</text>
</comment>
<dbReference type="AlphaFoldDB" id="A0A096B234"/>
<dbReference type="PANTHER" id="PTHR30294:SF46">
    <property type="entry name" value="ABC TRANSPORTER PERMEASE"/>
    <property type="match status" value="1"/>
</dbReference>